<evidence type="ECO:0000259" key="2">
    <source>
        <dbReference type="Pfam" id="PF02470"/>
    </source>
</evidence>
<proteinExistence type="predicted"/>
<evidence type="ECO:0000256" key="1">
    <source>
        <dbReference type="SAM" id="Phobius"/>
    </source>
</evidence>
<dbReference type="InterPro" id="IPR005693">
    <property type="entry name" value="Mce"/>
</dbReference>
<dbReference type="InterPro" id="IPR052336">
    <property type="entry name" value="MlaD_Phospholipid_Transporter"/>
</dbReference>
<keyword evidence="1" id="KW-0812">Transmembrane</keyword>
<protein>
    <submittedName>
        <fullName evidence="4">MCE family protein</fullName>
    </submittedName>
</protein>
<dbReference type="Proteomes" id="UP000283644">
    <property type="component" value="Unassembled WGS sequence"/>
</dbReference>
<evidence type="ECO:0000313" key="5">
    <source>
        <dbReference type="Proteomes" id="UP000283644"/>
    </source>
</evidence>
<dbReference type="OrthoDB" id="338143at2"/>
<comment type="caution">
    <text evidence="4">The sequence shown here is derived from an EMBL/GenBank/DDBJ whole genome shotgun (WGS) entry which is preliminary data.</text>
</comment>
<dbReference type="GO" id="GO:0005576">
    <property type="term" value="C:extracellular region"/>
    <property type="evidence" value="ECO:0007669"/>
    <property type="project" value="TreeGrafter"/>
</dbReference>
<reference evidence="4 5" key="1">
    <citation type="submission" date="2018-09" db="EMBL/GenBank/DDBJ databases">
        <title>Genome sequencing of Nocardioides immobilis CCTCC AB 2017083 for comparison to Nocardioides silvaticus.</title>
        <authorList>
            <person name="Li C."/>
            <person name="Wang G."/>
        </authorList>
    </citation>
    <scope>NUCLEOTIDE SEQUENCE [LARGE SCALE GENOMIC DNA]</scope>
    <source>
        <strain evidence="4 5">CCTCC AB 2017083</strain>
    </source>
</reference>
<organism evidence="4 5">
    <name type="scientific">Nocardioides immobilis</name>
    <dbReference type="NCBI Taxonomy" id="2049295"/>
    <lineage>
        <taxon>Bacteria</taxon>
        <taxon>Bacillati</taxon>
        <taxon>Actinomycetota</taxon>
        <taxon>Actinomycetes</taxon>
        <taxon>Propionibacteriales</taxon>
        <taxon>Nocardioidaceae</taxon>
        <taxon>Nocardioides</taxon>
    </lineage>
</organism>
<dbReference type="GO" id="GO:0051701">
    <property type="term" value="P:biological process involved in interaction with host"/>
    <property type="evidence" value="ECO:0007669"/>
    <property type="project" value="TreeGrafter"/>
</dbReference>
<keyword evidence="1" id="KW-1133">Transmembrane helix</keyword>
<evidence type="ECO:0000313" key="4">
    <source>
        <dbReference type="EMBL" id="RHW25680.1"/>
    </source>
</evidence>
<keyword evidence="5" id="KW-1185">Reference proteome</keyword>
<accession>A0A417XZ73</accession>
<dbReference type="NCBIfam" id="TIGR00996">
    <property type="entry name" value="Mtu_fam_mce"/>
    <property type="match status" value="1"/>
</dbReference>
<dbReference type="PANTHER" id="PTHR33371:SF17">
    <property type="entry name" value="MCE-FAMILY PROTEIN MCE1B"/>
    <property type="match status" value="1"/>
</dbReference>
<dbReference type="InterPro" id="IPR003399">
    <property type="entry name" value="Mce/MlaD"/>
</dbReference>
<feature type="domain" description="Mammalian cell entry C-terminal" evidence="3">
    <location>
        <begin position="138"/>
        <end position="347"/>
    </location>
</feature>
<dbReference type="EMBL" id="QXGH01000022">
    <property type="protein sequence ID" value="RHW25680.1"/>
    <property type="molecule type" value="Genomic_DNA"/>
</dbReference>
<dbReference type="AlphaFoldDB" id="A0A417XZ73"/>
<name>A0A417XZ73_9ACTN</name>
<keyword evidence="1" id="KW-0472">Membrane</keyword>
<dbReference type="Pfam" id="PF02470">
    <property type="entry name" value="MlaD"/>
    <property type="match status" value="1"/>
</dbReference>
<dbReference type="Pfam" id="PF11887">
    <property type="entry name" value="Mce4_CUP1"/>
    <property type="match status" value="1"/>
</dbReference>
<feature type="transmembrane region" description="Helical" evidence="1">
    <location>
        <begin position="31"/>
        <end position="49"/>
    </location>
</feature>
<dbReference type="PANTHER" id="PTHR33371">
    <property type="entry name" value="INTERMEMBRANE PHOSPHOLIPID TRANSPORT SYSTEM BINDING PROTEIN MLAD-RELATED"/>
    <property type="match status" value="1"/>
</dbReference>
<feature type="domain" description="Mce/MlaD" evidence="2">
    <location>
        <begin position="59"/>
        <end position="132"/>
    </location>
</feature>
<gene>
    <name evidence="4" type="ORF">D0Z08_18055</name>
</gene>
<evidence type="ECO:0000259" key="3">
    <source>
        <dbReference type="Pfam" id="PF11887"/>
    </source>
</evidence>
<dbReference type="InterPro" id="IPR024516">
    <property type="entry name" value="Mce_C"/>
</dbReference>
<sequence>MSRTAGLVPEPDPGAGEGCAAVKIGGDAFRLAVFGIVGALTAGLLYLTLGEIQIGPSRGYRVEMNDVTGLEDGDLVRVAGVRVGQVDGLEVIDDNRVLVSFHVDSDQKLTDRTQVLVRYENLLGDRYLELRQQPGVGKDLDAGATIPASQAAPALDLDVLLNGFKPLFRGLQPAEVNELATNLIATLQGRGGTVESLLERTASLTNGLADDSEAITSLIDNMNVLLGSLDSRDAQLRQTITQFKRLVTGLAEDRDPITTSIVAINGMAAELTDLFARTRGPFKSTVVAVDRLARLLNTNTDTLNQVLDSLPAAYQTLERIASHGTFFNFYLCTVQIKISGPGGRPIKTPAVRSQVERCN</sequence>